<protein>
    <submittedName>
        <fullName evidence="3">Universal stress family protein</fullName>
    </submittedName>
</protein>
<keyword evidence="4" id="KW-1185">Reference proteome</keyword>
<evidence type="ECO:0000256" key="1">
    <source>
        <dbReference type="ARBA" id="ARBA00008791"/>
    </source>
</evidence>
<comment type="similarity">
    <text evidence="1">Belongs to the universal stress protein A family.</text>
</comment>
<dbReference type="SUPFAM" id="SSF52402">
    <property type="entry name" value="Adenine nucleotide alpha hydrolases-like"/>
    <property type="match status" value="1"/>
</dbReference>
<dbReference type="PANTHER" id="PTHR46268:SF6">
    <property type="entry name" value="UNIVERSAL STRESS PROTEIN UP12"/>
    <property type="match status" value="1"/>
</dbReference>
<dbReference type="CDD" id="cd00293">
    <property type="entry name" value="USP-like"/>
    <property type="match status" value="1"/>
</dbReference>
<organism evidence="3 4">
    <name type="scientific">Candidatus Endolissoclinum faulkneri L2</name>
    <dbReference type="NCBI Taxonomy" id="1193729"/>
    <lineage>
        <taxon>Bacteria</taxon>
        <taxon>Pseudomonadati</taxon>
        <taxon>Pseudomonadota</taxon>
        <taxon>Alphaproteobacteria</taxon>
        <taxon>Rhodospirillales</taxon>
        <taxon>Rhodospirillaceae</taxon>
        <taxon>Candidatus Endolissoclinum</taxon>
    </lineage>
</organism>
<dbReference type="eggNOG" id="COG0589">
    <property type="taxonomic scope" value="Bacteria"/>
</dbReference>
<evidence type="ECO:0000259" key="2">
    <source>
        <dbReference type="Pfam" id="PF00582"/>
    </source>
</evidence>
<dbReference type="Proteomes" id="UP000010077">
    <property type="component" value="Chromosome"/>
</dbReference>
<dbReference type="InterPro" id="IPR006016">
    <property type="entry name" value="UspA"/>
</dbReference>
<feature type="domain" description="UspA" evidence="2">
    <location>
        <begin position="1"/>
        <end position="141"/>
    </location>
</feature>
<accession>K7YR05</accession>
<dbReference type="PANTHER" id="PTHR46268">
    <property type="entry name" value="STRESS RESPONSE PROTEIN NHAX"/>
    <property type="match status" value="1"/>
</dbReference>
<dbReference type="PRINTS" id="PR01438">
    <property type="entry name" value="UNVRSLSTRESS"/>
</dbReference>
<sequence>MFSDILLAIDLIAPQTQEKAVAIAVEQAKLFNSRLHVLTVVPEVHSGIVAGFFPKNFESEAIEAARQQLHDFCEKRIPANLKLQHVVAHGTIYQEIVKAARQTACNLIVMASHRPELSDFLLGPNAARVVRHASCSVMIIRD</sequence>
<dbReference type="STRING" id="1193729.A1OE_758"/>
<dbReference type="KEGG" id="thal:A1OE_758"/>
<dbReference type="Pfam" id="PF00582">
    <property type="entry name" value="Usp"/>
    <property type="match status" value="1"/>
</dbReference>
<dbReference type="InterPro" id="IPR006015">
    <property type="entry name" value="Universal_stress_UspA"/>
</dbReference>
<evidence type="ECO:0000313" key="3">
    <source>
        <dbReference type="EMBL" id="AFX98944.1"/>
    </source>
</evidence>
<evidence type="ECO:0000313" key="4">
    <source>
        <dbReference type="Proteomes" id="UP000010077"/>
    </source>
</evidence>
<dbReference type="Gene3D" id="3.40.50.620">
    <property type="entry name" value="HUPs"/>
    <property type="match status" value="1"/>
</dbReference>
<dbReference type="OrthoDB" id="9792500at2"/>
<dbReference type="AlphaFoldDB" id="K7YR05"/>
<proteinExistence type="inferred from homology"/>
<dbReference type="InterPro" id="IPR014729">
    <property type="entry name" value="Rossmann-like_a/b/a_fold"/>
</dbReference>
<dbReference type="RefSeq" id="WP_015088442.1">
    <property type="nucleotide sequence ID" value="NC_019566.1"/>
</dbReference>
<dbReference type="EMBL" id="CP003539">
    <property type="protein sequence ID" value="AFX98944.1"/>
    <property type="molecule type" value="Genomic_DNA"/>
</dbReference>
<name>K7YR05_9PROT</name>
<dbReference type="HOGENOM" id="CLU_049301_12_1_5"/>
<reference evidence="3 4" key="1">
    <citation type="journal article" date="2012" name="Proc. Natl. Acad. Sci. U.S.A.">
        <title>Genome streamlining and chemical defense in a coral reef symbiosis.</title>
        <authorList>
            <person name="Kwan J.C."/>
            <person name="Donia M.S."/>
            <person name="Han A.W."/>
            <person name="Hirose E."/>
            <person name="Haygood M.G."/>
            <person name="Schmidt E.W."/>
        </authorList>
    </citation>
    <scope>NUCLEOTIDE SEQUENCE [LARGE SCALE GENOMIC DNA]</scope>
    <source>
        <strain evidence="3 4">L2</strain>
    </source>
</reference>
<gene>
    <name evidence="3" type="ORF">A1OE_758</name>
</gene>